<reference evidence="1 2" key="1">
    <citation type="submission" date="2006-10" db="EMBL/GenBank/DDBJ databases">
        <title>The Genome Sequence of Batrachochytrium dendrobatidis JEL423.</title>
        <authorList>
            <consortium name="The Broad Institute Genome Sequencing Platform"/>
            <person name="Birren B."/>
            <person name="Lander E."/>
            <person name="Galagan J."/>
            <person name="Cuomo C."/>
            <person name="Devon K."/>
            <person name="Jaffe D."/>
            <person name="Butler J."/>
            <person name="Alvarez P."/>
            <person name="Gnerre S."/>
            <person name="Grabherr M."/>
            <person name="Kleber M."/>
            <person name="Mauceli E."/>
            <person name="Brockman W."/>
            <person name="Young S."/>
            <person name="LaButti K."/>
            <person name="Sykes S."/>
            <person name="DeCaprio D."/>
            <person name="Crawford M."/>
            <person name="Koehrsen M."/>
            <person name="Engels R."/>
            <person name="Montgomery P."/>
            <person name="Pearson M."/>
            <person name="Howarth C."/>
            <person name="Larson L."/>
            <person name="White J."/>
            <person name="O'Leary S."/>
            <person name="Kodira C."/>
            <person name="Zeng Q."/>
            <person name="Yandava C."/>
            <person name="Alvarado L."/>
            <person name="Longcore J."/>
            <person name="James T."/>
        </authorList>
    </citation>
    <scope>NUCLEOTIDE SEQUENCE [LARGE SCALE GENOMIC DNA]</scope>
    <source>
        <strain evidence="1 2">JEL423</strain>
    </source>
</reference>
<accession>A0A177WSD0</accession>
<dbReference type="Proteomes" id="UP000077115">
    <property type="component" value="Unassembled WGS sequence"/>
</dbReference>
<gene>
    <name evidence="1" type="ORF">BDEG_25785</name>
</gene>
<dbReference type="VEuPathDB" id="FungiDB:BDEG_25785"/>
<dbReference type="EMBL" id="DS022307">
    <property type="protein sequence ID" value="OAJ42320.1"/>
    <property type="molecule type" value="Genomic_DNA"/>
</dbReference>
<sequence length="729" mass="83359">MTFVLQELDEGQFLSPAIQTDAIIQLTNYMTRYFKGSKRTADDKPTCAVCFDMSGTGKTTTILEASKHSGSIRAPISLIDDVLFKPLLDSCKNMGEKQDPPLELQDSISYSNIEKYFGKRFQTVLAQLFEGIIEQLNSIELEATVIEITIPDYISPAKTDFPLVKESLSDSYKKLLATIESLDRLLVIHLDDCQKFFCGLTETVKVDRQKSVKVDEIMGFALRLFSSQVSSLKKSRNILWVFSGTRPNLGLEMKVASMFWNPFDISKYLCDFNIDNVYKIIQSYFLVDGSLPLFKDKLEQLCGPPKLVSFFIQSSVEFSLESIEGLIGHWEEIERGAIIIYREQIKGTIDSFGLASDDLEHYTRNLCLLHTHLFINCPEGYLKFEKLPSSWLPFIEAGLIRVRPESASRFGKRISGWYVYPPNRFLVKIFNDFVHWFCWENIQDLVANIKASSTTTTLKGKVFEYLFALELLATSDSKLWIQLGEKMKIQPRLDWKPSIKMMREVTADLNQNDVYVMTDPDYNKSKTDILFFANRMDSKEPVRVLCQLTTQVDDSTFKAKTSFLAMFGLVDDGLADYRLYLAPKSTVALSQDHEQQFSSNNCFWIDSSSFGSMLKFSWDLCDPTKTEQSLTELMNFAASLDDNTTARNIANFIPNSKRRKRGFKSMDDFYKALKDYGKKDQQIEKIKHVFVEQEIDVMELTTLTDAKLKEDGLTQRGLREAVLAVIENV</sequence>
<protein>
    <recommendedName>
        <fullName evidence="3">SAM domain-containing protein</fullName>
    </recommendedName>
</protein>
<proteinExistence type="predicted"/>
<dbReference type="OrthoDB" id="2113342at2759"/>
<evidence type="ECO:0000313" key="2">
    <source>
        <dbReference type="Proteomes" id="UP000077115"/>
    </source>
</evidence>
<reference evidence="1 2" key="2">
    <citation type="submission" date="2016-05" db="EMBL/GenBank/DDBJ databases">
        <title>Lineage-specific infection strategies underlie the spectrum of fungal disease in amphibians.</title>
        <authorList>
            <person name="Cuomo C.A."/>
            <person name="Farrer R.A."/>
            <person name="James T."/>
            <person name="Longcore J."/>
            <person name="Birren B."/>
        </authorList>
    </citation>
    <scope>NUCLEOTIDE SEQUENCE [LARGE SCALE GENOMIC DNA]</scope>
    <source>
        <strain evidence="1 2">JEL423</strain>
    </source>
</reference>
<organism evidence="1 2">
    <name type="scientific">Batrachochytrium dendrobatidis (strain JEL423)</name>
    <dbReference type="NCBI Taxonomy" id="403673"/>
    <lineage>
        <taxon>Eukaryota</taxon>
        <taxon>Fungi</taxon>
        <taxon>Fungi incertae sedis</taxon>
        <taxon>Chytridiomycota</taxon>
        <taxon>Chytridiomycota incertae sedis</taxon>
        <taxon>Chytridiomycetes</taxon>
        <taxon>Rhizophydiales</taxon>
        <taxon>Rhizophydiales incertae sedis</taxon>
        <taxon>Batrachochytrium</taxon>
    </lineage>
</organism>
<evidence type="ECO:0008006" key="3">
    <source>
        <dbReference type="Google" id="ProtNLM"/>
    </source>
</evidence>
<dbReference type="AlphaFoldDB" id="A0A177WSD0"/>
<name>A0A177WSD0_BATDL</name>
<evidence type="ECO:0000313" key="1">
    <source>
        <dbReference type="EMBL" id="OAJ42320.1"/>
    </source>
</evidence>